<dbReference type="AlphaFoldDB" id="A0A3D8LFE5"/>
<reference evidence="3" key="1">
    <citation type="submission" date="2018-08" db="EMBL/GenBank/DDBJ databases">
        <authorList>
            <person name="Liu Z.-W."/>
            <person name="Du Z.-J."/>
        </authorList>
    </citation>
    <scope>NUCLEOTIDE SEQUENCE [LARGE SCALE GENOMIC DNA]</scope>
    <source>
        <strain evidence="3">H4X</strain>
    </source>
</reference>
<dbReference type="InterPro" id="IPR050177">
    <property type="entry name" value="Lipid_A_modif_metabolic_enz"/>
</dbReference>
<dbReference type="OrthoDB" id="9801785at2"/>
<dbReference type="CDD" id="cd08946">
    <property type="entry name" value="SDR_e"/>
    <property type="match status" value="1"/>
</dbReference>
<dbReference type="Pfam" id="PF01370">
    <property type="entry name" value="Epimerase"/>
    <property type="match status" value="1"/>
</dbReference>
<dbReference type="PANTHER" id="PTHR43245:SF23">
    <property type="entry name" value="NAD(P)-BINDING DOMAIN-CONTAINING PROTEIN"/>
    <property type="match status" value="1"/>
</dbReference>
<evidence type="ECO:0000259" key="1">
    <source>
        <dbReference type="Pfam" id="PF01370"/>
    </source>
</evidence>
<organism evidence="2 3">
    <name type="scientific">Pontibacter diazotrophicus</name>
    <dbReference type="NCBI Taxonomy" id="1400979"/>
    <lineage>
        <taxon>Bacteria</taxon>
        <taxon>Pseudomonadati</taxon>
        <taxon>Bacteroidota</taxon>
        <taxon>Cytophagia</taxon>
        <taxon>Cytophagales</taxon>
        <taxon>Hymenobacteraceae</taxon>
        <taxon>Pontibacter</taxon>
    </lineage>
</organism>
<dbReference type="InterPro" id="IPR036291">
    <property type="entry name" value="NAD(P)-bd_dom_sf"/>
</dbReference>
<dbReference type="Proteomes" id="UP000256708">
    <property type="component" value="Unassembled WGS sequence"/>
</dbReference>
<gene>
    <name evidence="2" type="ORF">DXT99_05460</name>
</gene>
<dbReference type="RefSeq" id="WP_115564528.1">
    <property type="nucleotide sequence ID" value="NZ_QRGR01000005.1"/>
</dbReference>
<evidence type="ECO:0000313" key="2">
    <source>
        <dbReference type="EMBL" id="RDV16118.1"/>
    </source>
</evidence>
<accession>A0A3D8LFE5</accession>
<feature type="domain" description="NAD-dependent epimerase/dehydratase" evidence="1">
    <location>
        <begin position="4"/>
        <end position="242"/>
    </location>
</feature>
<protein>
    <submittedName>
        <fullName evidence="2">NAD(P)-dependent oxidoreductase</fullName>
    </submittedName>
</protein>
<name>A0A3D8LFE5_9BACT</name>
<evidence type="ECO:0000313" key="3">
    <source>
        <dbReference type="Proteomes" id="UP000256708"/>
    </source>
</evidence>
<dbReference type="SUPFAM" id="SSF51735">
    <property type="entry name" value="NAD(P)-binding Rossmann-fold domains"/>
    <property type="match status" value="1"/>
</dbReference>
<keyword evidence="3" id="KW-1185">Reference proteome</keyword>
<proteinExistence type="predicted"/>
<comment type="caution">
    <text evidence="2">The sequence shown here is derived from an EMBL/GenBank/DDBJ whole genome shotgun (WGS) entry which is preliminary data.</text>
</comment>
<dbReference type="EMBL" id="QRGR01000005">
    <property type="protein sequence ID" value="RDV16118.1"/>
    <property type="molecule type" value="Genomic_DNA"/>
</dbReference>
<sequence>MKSILIVGGAGYVGTVLTSHLLKQGYSVKVLDNFIYENQFAVQPYIGDPNFTFFYGDLRNQKDLEEASKGVTDVVLLAGLVGDPITKKYPQASEEINDEGITDCIHYFNGKGLDKLIFVSTCSNYGLIKDNELADENFELNPLSLYAKAKVGAEQTLLSLKGESDFTGVVLRFATAFGVSPRMRFDLSVSEFTKDIFQGEELLVYDEHTWRPYCHVRDFARLIELVLEADKDKVNFEVFNAGGDVNNFTKKMIVDEILKFVPDGKVKYGQNGSDPRNYKVSFNKVKERLGFEPSFTVSDGIKELVDALKAGFYSDAKSEKEKYGNYKLALAEGKDDK</sequence>
<dbReference type="InterPro" id="IPR001509">
    <property type="entry name" value="Epimerase_deHydtase"/>
</dbReference>
<dbReference type="Gene3D" id="3.40.50.720">
    <property type="entry name" value="NAD(P)-binding Rossmann-like Domain"/>
    <property type="match status" value="1"/>
</dbReference>
<dbReference type="PANTHER" id="PTHR43245">
    <property type="entry name" value="BIFUNCTIONAL POLYMYXIN RESISTANCE PROTEIN ARNA"/>
    <property type="match status" value="1"/>
</dbReference>